<feature type="chain" id="PRO_5002510693" description="Fimbrial-type adhesion domain-containing protein" evidence="1">
    <location>
        <begin position="21"/>
        <end position="343"/>
    </location>
</feature>
<dbReference type="InterPro" id="IPR016959">
    <property type="entry name" value="UCP030811"/>
</dbReference>
<feature type="signal peptide" evidence="1">
    <location>
        <begin position="1"/>
        <end position="20"/>
    </location>
</feature>
<evidence type="ECO:0000259" key="2">
    <source>
        <dbReference type="Pfam" id="PF00419"/>
    </source>
</evidence>
<dbReference type="KEGG" id="cama:F384_11300"/>
<evidence type="ECO:0000313" key="4">
    <source>
        <dbReference type="Proteomes" id="UP000034085"/>
    </source>
</evidence>
<dbReference type="InterPro" id="IPR000259">
    <property type="entry name" value="Adhesion_dom_fimbrial"/>
</dbReference>
<feature type="domain" description="Fimbrial-type adhesion" evidence="2">
    <location>
        <begin position="185"/>
        <end position="343"/>
    </location>
</feature>
<dbReference type="HOGENOM" id="CLU_069559_0_0_6"/>
<proteinExistence type="predicted"/>
<dbReference type="InterPro" id="IPR036937">
    <property type="entry name" value="Adhesion_dom_fimbrial_sf"/>
</dbReference>
<dbReference type="PIRSF" id="PIRSF030811">
    <property type="entry name" value="UCP030811"/>
    <property type="match status" value="1"/>
</dbReference>
<sequence length="343" mass="36756">MKLNFLLLLILMVVLPASYAGCKGNISYEDNLIIREDFSINSSQSESYTHQFNDLTCAGTNTISPLKTSDVIVGLYDDTVKLALKFTWVNSSDIGLASGKGDFSASYRVDVSPASSSASVNISAGAGNSVYIKDVTSLSSATATSQSSALFTLVVCLLSGKAWEPCITSYHNALAKDGGFYSSNLRLTYNRKQTTCKPEDLNIVLPDIALSELAVNGKIVSKNVSENIRLQCDNLFGDRKQTSRKMVAYLSSSDLVAGSSFILRGSSDNGVGFVLENNNQVVNISSVTGQGGATTLWKVDKPGDVVNSNTVIIPIVASYYVYDKSKVKPGNLSATALIYVKYD</sequence>
<dbReference type="Proteomes" id="UP000034085">
    <property type="component" value="Chromosome"/>
</dbReference>
<dbReference type="InterPro" id="IPR008966">
    <property type="entry name" value="Adhesion_dom_sf"/>
</dbReference>
<dbReference type="PATRIC" id="fig|1261127.3.peg.2360"/>
<keyword evidence="1" id="KW-0732">Signal</keyword>
<dbReference type="Gene3D" id="2.60.40.1090">
    <property type="entry name" value="Fimbrial-type adhesion domain"/>
    <property type="match status" value="1"/>
</dbReference>
<gene>
    <name evidence="3" type="ORF">F384_11300</name>
</gene>
<dbReference type="GO" id="GO:0007155">
    <property type="term" value="P:cell adhesion"/>
    <property type="evidence" value="ECO:0007669"/>
    <property type="project" value="InterPro"/>
</dbReference>
<dbReference type="SUPFAM" id="SSF49401">
    <property type="entry name" value="Bacterial adhesins"/>
    <property type="match status" value="1"/>
</dbReference>
<dbReference type="Pfam" id="PF00419">
    <property type="entry name" value="Fimbrial"/>
    <property type="match status" value="1"/>
</dbReference>
<evidence type="ECO:0000313" key="3">
    <source>
        <dbReference type="EMBL" id="AKE59126.1"/>
    </source>
</evidence>
<dbReference type="AlphaFoldDB" id="A0A0F6TV40"/>
<dbReference type="GO" id="GO:0009289">
    <property type="term" value="C:pilus"/>
    <property type="evidence" value="ECO:0007669"/>
    <property type="project" value="InterPro"/>
</dbReference>
<name>A0A0F6TV40_CITAM</name>
<evidence type="ECO:0000256" key="1">
    <source>
        <dbReference type="SAM" id="SignalP"/>
    </source>
</evidence>
<protein>
    <recommendedName>
        <fullName evidence="2">Fimbrial-type adhesion domain-containing protein</fullName>
    </recommendedName>
</protein>
<dbReference type="RefSeq" id="WP_046498078.1">
    <property type="nucleotide sequence ID" value="NZ_CP011132.1"/>
</dbReference>
<accession>A0A0F6TV40</accession>
<organism evidence="3 4">
    <name type="scientific">Citrobacter amalonaticus Y19</name>
    <dbReference type="NCBI Taxonomy" id="1261127"/>
    <lineage>
        <taxon>Bacteria</taxon>
        <taxon>Pseudomonadati</taxon>
        <taxon>Pseudomonadota</taxon>
        <taxon>Gammaproteobacteria</taxon>
        <taxon>Enterobacterales</taxon>
        <taxon>Enterobacteriaceae</taxon>
        <taxon>Citrobacter</taxon>
    </lineage>
</organism>
<dbReference type="OrthoDB" id="6414997at2"/>
<dbReference type="NCBIfam" id="NF011788">
    <property type="entry name" value="PRK15252.1"/>
    <property type="match status" value="1"/>
</dbReference>
<dbReference type="EMBL" id="CP011132">
    <property type="protein sequence ID" value="AKE59126.1"/>
    <property type="molecule type" value="Genomic_DNA"/>
</dbReference>
<reference evidence="3 4" key="1">
    <citation type="journal article" date="2013" name="Appl. Microbiol. Biotechnol.">
        <title>Glycerol assimilation and production of 1,3-propanediol by Citrobacter amalonaticus Y19.</title>
        <authorList>
            <person name="Ainala S.K."/>
            <person name="Ashok S."/>
            <person name="Ko Y."/>
            <person name="Park S."/>
        </authorList>
    </citation>
    <scope>NUCLEOTIDE SEQUENCE [LARGE SCALE GENOMIC DNA]</scope>
    <source>
        <strain evidence="3 4">Y19</strain>
    </source>
</reference>